<evidence type="ECO:0000256" key="2">
    <source>
        <dbReference type="ARBA" id="ARBA00023125"/>
    </source>
</evidence>
<dbReference type="SMART" id="SM00342">
    <property type="entry name" value="HTH_ARAC"/>
    <property type="match status" value="1"/>
</dbReference>
<accession>A0ABT3SPZ9</accession>
<dbReference type="PANTHER" id="PTHR47894">
    <property type="entry name" value="HTH-TYPE TRANSCRIPTIONAL REGULATOR GADX"/>
    <property type="match status" value="1"/>
</dbReference>
<dbReference type="InterPro" id="IPR009057">
    <property type="entry name" value="Homeodomain-like_sf"/>
</dbReference>
<sequence>MNNALNSDFGREAEKSAIVANWLHRLQECLPGELQQHYAAGLRYAGLPANALDSPQILSQTHLDATLLKIRQNVPDITLHLFSRAEITDLGLVGYAAINSGSVGSALNVMFQYHSLTSDRYQDTLEVEGDIARIIPVPLPGYADDLQNIIEDSFSGNWRALQLLLGPDADTGSITLSLAHAQPDYADTYYQLFGPNCHFDRPISEFTFPSAWLKHPVYHGSGALSQVYAGMCERVLGPGDGNSDTAQIVRRLLLTRSGRHMPRLEEAAVQLRMSPGQLRKRLYRAGTTYKKLVLEIRMELAQRYLRDTTLSVQEIAYLLDYATPAPFSRAFKLHCGNAPDHFRTQMQANVSQM</sequence>
<dbReference type="InterPro" id="IPR032687">
    <property type="entry name" value="AraC-type_N"/>
</dbReference>
<dbReference type="SUPFAM" id="SSF46689">
    <property type="entry name" value="Homeodomain-like"/>
    <property type="match status" value="1"/>
</dbReference>
<keyword evidence="6" id="KW-1185">Reference proteome</keyword>
<dbReference type="Pfam" id="PF12625">
    <property type="entry name" value="Arabinose_bd"/>
    <property type="match status" value="1"/>
</dbReference>
<evidence type="ECO:0000313" key="5">
    <source>
        <dbReference type="EMBL" id="MCX2972066.1"/>
    </source>
</evidence>
<dbReference type="PROSITE" id="PS01124">
    <property type="entry name" value="HTH_ARAC_FAMILY_2"/>
    <property type="match status" value="1"/>
</dbReference>
<dbReference type="Gene3D" id="1.10.10.60">
    <property type="entry name" value="Homeodomain-like"/>
    <property type="match status" value="1"/>
</dbReference>
<dbReference type="RefSeq" id="WP_279251132.1">
    <property type="nucleotide sequence ID" value="NZ_SHNP01000001.1"/>
</dbReference>
<reference evidence="5" key="1">
    <citation type="submission" date="2019-02" db="EMBL/GenBank/DDBJ databases">
        <authorList>
            <person name="Li S.-H."/>
        </authorList>
    </citation>
    <scope>NUCLEOTIDE SEQUENCE</scope>
    <source>
        <strain evidence="5">IMCC8485</strain>
    </source>
</reference>
<evidence type="ECO:0000256" key="1">
    <source>
        <dbReference type="ARBA" id="ARBA00023015"/>
    </source>
</evidence>
<dbReference type="EMBL" id="SHNP01000001">
    <property type="protein sequence ID" value="MCX2972066.1"/>
    <property type="molecule type" value="Genomic_DNA"/>
</dbReference>
<evidence type="ECO:0000259" key="4">
    <source>
        <dbReference type="PROSITE" id="PS01124"/>
    </source>
</evidence>
<dbReference type="InterPro" id="IPR018060">
    <property type="entry name" value="HTH_AraC"/>
</dbReference>
<dbReference type="Proteomes" id="UP001143307">
    <property type="component" value="Unassembled WGS sequence"/>
</dbReference>
<keyword evidence="1" id="KW-0805">Transcription regulation</keyword>
<evidence type="ECO:0000256" key="3">
    <source>
        <dbReference type="ARBA" id="ARBA00023163"/>
    </source>
</evidence>
<dbReference type="PANTHER" id="PTHR47894:SF1">
    <property type="entry name" value="HTH-TYPE TRANSCRIPTIONAL REGULATOR VQSM"/>
    <property type="match status" value="1"/>
</dbReference>
<feature type="domain" description="HTH araC/xylS-type" evidence="4">
    <location>
        <begin position="247"/>
        <end position="345"/>
    </location>
</feature>
<organism evidence="5 6">
    <name type="scientific">Candidatus Seongchinamella marina</name>
    <dbReference type="NCBI Taxonomy" id="2518990"/>
    <lineage>
        <taxon>Bacteria</taxon>
        <taxon>Pseudomonadati</taxon>
        <taxon>Pseudomonadota</taxon>
        <taxon>Gammaproteobacteria</taxon>
        <taxon>Cellvibrionales</taxon>
        <taxon>Halieaceae</taxon>
        <taxon>Seongchinamella</taxon>
    </lineage>
</organism>
<comment type="caution">
    <text evidence="5">The sequence shown here is derived from an EMBL/GenBank/DDBJ whole genome shotgun (WGS) entry which is preliminary data.</text>
</comment>
<dbReference type="Pfam" id="PF12833">
    <property type="entry name" value="HTH_18"/>
    <property type="match status" value="1"/>
</dbReference>
<name>A0ABT3SPZ9_9GAMM</name>
<protein>
    <submittedName>
        <fullName evidence="5">AraC family transcriptional regulator</fullName>
    </submittedName>
</protein>
<proteinExistence type="predicted"/>
<keyword evidence="2" id="KW-0238">DNA-binding</keyword>
<evidence type="ECO:0000313" key="6">
    <source>
        <dbReference type="Proteomes" id="UP001143307"/>
    </source>
</evidence>
<keyword evidence="3" id="KW-0804">Transcription</keyword>
<gene>
    <name evidence="5" type="ORF">EYC87_00515</name>
</gene>